<dbReference type="EMBL" id="JAMXLY010000050">
    <property type="protein sequence ID" value="MCO6026341.1"/>
    <property type="molecule type" value="Genomic_DNA"/>
</dbReference>
<proteinExistence type="inferred from homology"/>
<dbReference type="SUPFAM" id="SSF51445">
    <property type="entry name" value="(Trans)glycosidases"/>
    <property type="match status" value="1"/>
</dbReference>
<comment type="caution">
    <text evidence="7">The sequence shown here is derived from an EMBL/GenBank/DDBJ whole genome shotgun (WGS) entry which is preliminary data.</text>
</comment>
<evidence type="ECO:0000256" key="5">
    <source>
        <dbReference type="PROSITE-ProRule" id="PRU01100"/>
    </source>
</evidence>
<organism evidence="7 8">
    <name type="scientific">Segatella cerevisiae</name>
    <dbReference type="NCBI Taxonomy" id="2053716"/>
    <lineage>
        <taxon>Bacteria</taxon>
        <taxon>Pseudomonadati</taxon>
        <taxon>Bacteroidota</taxon>
        <taxon>Bacteroidia</taxon>
        <taxon>Bacteroidales</taxon>
        <taxon>Prevotellaceae</taxon>
        <taxon>Segatella</taxon>
    </lineage>
</organism>
<dbReference type="InterPro" id="IPR016714">
    <property type="entry name" value="MANB/E"/>
</dbReference>
<dbReference type="GO" id="GO:0016787">
    <property type="term" value="F:hydrolase activity"/>
    <property type="evidence" value="ECO:0007669"/>
    <property type="project" value="UniProtKB-KW"/>
</dbReference>
<keyword evidence="3 4" id="KW-0326">Glycosidase</keyword>
<gene>
    <name evidence="7" type="ORF">NG821_10910</name>
</gene>
<dbReference type="PANTHER" id="PTHR40079:SF4">
    <property type="entry name" value="GH26 DOMAIN-CONTAINING PROTEIN-RELATED"/>
    <property type="match status" value="1"/>
</dbReference>
<feature type="chain" id="PRO_5045015588" description="Mannan endo-1,4-beta-mannosidase" evidence="4">
    <location>
        <begin position="23"/>
        <end position="358"/>
    </location>
</feature>
<feature type="active site" description="Proton donor" evidence="5">
    <location>
        <position position="179"/>
    </location>
</feature>
<dbReference type="InterPro" id="IPR017853">
    <property type="entry name" value="GH"/>
</dbReference>
<feature type="active site" description="Nucleophile" evidence="5">
    <location>
        <position position="285"/>
    </location>
</feature>
<dbReference type="InterPro" id="IPR022790">
    <property type="entry name" value="GH26_dom"/>
</dbReference>
<evidence type="ECO:0000313" key="7">
    <source>
        <dbReference type="EMBL" id="MCO6026341.1"/>
    </source>
</evidence>
<dbReference type="RefSeq" id="WP_252761696.1">
    <property type="nucleotide sequence ID" value="NZ_JAMXLY010000050.1"/>
</dbReference>
<evidence type="ECO:0000259" key="6">
    <source>
        <dbReference type="PROSITE" id="PS51764"/>
    </source>
</evidence>
<evidence type="ECO:0000256" key="3">
    <source>
        <dbReference type="ARBA" id="ARBA00023295"/>
    </source>
</evidence>
<comment type="subcellular location">
    <subcellularLocation>
        <location evidence="4">Secreted</location>
    </subcellularLocation>
</comment>
<keyword evidence="4" id="KW-0732">Signal</keyword>
<dbReference type="Proteomes" id="UP001204015">
    <property type="component" value="Unassembled WGS sequence"/>
</dbReference>
<protein>
    <recommendedName>
        <fullName evidence="4">Mannan endo-1,4-beta-mannosidase</fullName>
        <ecNumber evidence="4">3.2.1.78</ecNumber>
    </recommendedName>
</protein>
<keyword evidence="8" id="KW-1185">Reference proteome</keyword>
<sequence length="358" mass="41273">MMRLKYILLVAFCGVYLPQMTASTPAEKLIKRLQKIEKRGIMIGHQDDPMYGTTWKWEKGRSDVKETCGDYPALMGFELGHLELDSLRNLDGVPFALIREQTLAQYKRGGVVEISWHPTNPVTLKSAWDPSGNAVREILPGGKENAKFMSWLNKIGIFLLSLKTDDGKLVPIIFRPWHEMSGGWFWWGKDSCTPEEYKQLYRLTIRTLRGMGLDNLVFCYSPGGTDHETTEHFMQFYPGDQYVDMMGIDLYGNDSKETYIRQVHETFDVISQLAETHHKLMCFAETGSRNTPDPTWFTTGLWKAVEGYRLSYILLWRNAWDQAEENFGPAPDKTCAEDFRLLYSYPASLFLKDIETIR</sequence>
<comment type="catalytic activity">
    <reaction evidence="4">
        <text>Random hydrolysis of (1-&gt;4)-beta-D-mannosidic linkages in mannans, galactomannans and glucomannans.</text>
        <dbReference type="EC" id="3.2.1.78"/>
    </reaction>
</comment>
<feature type="signal peptide" evidence="4">
    <location>
        <begin position="1"/>
        <end position="22"/>
    </location>
</feature>
<dbReference type="PRINTS" id="PR00739">
    <property type="entry name" value="GLHYDRLASE26"/>
</dbReference>
<evidence type="ECO:0000256" key="2">
    <source>
        <dbReference type="ARBA" id="ARBA00022801"/>
    </source>
</evidence>
<accession>A0ABT1BZ25</accession>
<evidence type="ECO:0000256" key="1">
    <source>
        <dbReference type="ARBA" id="ARBA00007754"/>
    </source>
</evidence>
<keyword evidence="2 4" id="KW-0378">Hydrolase</keyword>
<dbReference type="PIRSF" id="PIRSF018168">
    <property type="entry name" value="Mannan-1_4-beta-mannosidase"/>
    <property type="match status" value="1"/>
</dbReference>
<dbReference type="EC" id="3.2.1.78" evidence="4"/>
<dbReference type="Gene3D" id="3.20.20.80">
    <property type="entry name" value="Glycosidases"/>
    <property type="match status" value="1"/>
</dbReference>
<keyword evidence="4" id="KW-0119">Carbohydrate metabolism</keyword>
<name>A0ABT1BZ25_9BACT</name>
<dbReference type="Pfam" id="PF02156">
    <property type="entry name" value="Glyco_hydro_26"/>
    <property type="match status" value="1"/>
</dbReference>
<reference evidence="7 8" key="1">
    <citation type="submission" date="2022-06" db="EMBL/GenBank/DDBJ databases">
        <title>A taxonomic note on the genus Prevotella: Description of four novel genera and emended description of the genera Hallella and Xylanibacter.</title>
        <authorList>
            <person name="Hitch T.C.A."/>
        </authorList>
    </citation>
    <scope>NUCLEOTIDE SEQUENCE [LARGE SCALE GENOMIC DNA]</scope>
    <source>
        <strain evidence="7 8">DSM 100619</strain>
    </source>
</reference>
<dbReference type="PANTHER" id="PTHR40079">
    <property type="entry name" value="MANNAN ENDO-1,4-BETA-MANNOSIDASE E-RELATED"/>
    <property type="match status" value="1"/>
</dbReference>
<dbReference type="InterPro" id="IPR000805">
    <property type="entry name" value="Glyco_hydro_26"/>
</dbReference>
<feature type="domain" description="GH26" evidence="6">
    <location>
        <begin position="24"/>
        <end position="352"/>
    </location>
</feature>
<keyword evidence="4" id="KW-0964">Secreted</keyword>
<comment type="similarity">
    <text evidence="1 4 5">Belongs to the glycosyl hydrolase 26 family.</text>
</comment>
<evidence type="ECO:0000313" key="8">
    <source>
        <dbReference type="Proteomes" id="UP001204015"/>
    </source>
</evidence>
<evidence type="ECO:0000256" key="4">
    <source>
        <dbReference type="PIRNR" id="PIRNR018168"/>
    </source>
</evidence>
<dbReference type="PROSITE" id="PS51764">
    <property type="entry name" value="GH26"/>
    <property type="match status" value="1"/>
</dbReference>